<keyword evidence="1" id="KW-0285">Flavoprotein</keyword>
<evidence type="ECO:0000313" key="8">
    <source>
        <dbReference type="Proteomes" id="UP000554766"/>
    </source>
</evidence>
<keyword evidence="4" id="KW-1015">Disulfide bond</keyword>
<proteinExistence type="predicted"/>
<dbReference type="Gene3D" id="3.50.50.60">
    <property type="entry name" value="FAD/NAD(P)-binding domain"/>
    <property type="match status" value="2"/>
</dbReference>
<feature type="domain" description="FAD/NAD(P)-binding" evidence="6">
    <location>
        <begin position="23"/>
        <end position="311"/>
    </location>
</feature>
<evidence type="ECO:0000256" key="4">
    <source>
        <dbReference type="ARBA" id="ARBA00023157"/>
    </source>
</evidence>
<evidence type="ECO:0000256" key="1">
    <source>
        <dbReference type="ARBA" id="ARBA00022630"/>
    </source>
</evidence>
<dbReference type="InterPro" id="IPR050097">
    <property type="entry name" value="Ferredoxin-NADP_redctase_2"/>
</dbReference>
<dbReference type="AlphaFoldDB" id="A0A7L4P774"/>
<reference evidence="7 8" key="1">
    <citation type="journal article" date="2020" name="Nat. Commun.">
        <title>The structures of two archaeal type IV pili illuminate evolutionary relationships.</title>
        <authorList>
            <person name="Wang F."/>
            <person name="Baquero D.P."/>
            <person name="Su Z."/>
            <person name="Beltran L.C."/>
            <person name="Prangishvili D."/>
            <person name="Krupovic M."/>
            <person name="Egelman E.H."/>
        </authorList>
    </citation>
    <scope>NUCLEOTIDE SEQUENCE [LARGE SCALE GENOMIC DNA]</scope>
    <source>
        <strain evidence="7 8">2GA</strain>
    </source>
</reference>
<dbReference type="RefSeq" id="WP_011900061.1">
    <property type="nucleotide sequence ID" value="NZ_JAAVJF010000001.1"/>
</dbReference>
<dbReference type="GO" id="GO:0016668">
    <property type="term" value="F:oxidoreductase activity, acting on a sulfur group of donors, NAD(P) as acceptor"/>
    <property type="evidence" value="ECO:0007669"/>
    <property type="project" value="UniProtKB-ARBA"/>
</dbReference>
<dbReference type="Pfam" id="PF07992">
    <property type="entry name" value="Pyr_redox_2"/>
    <property type="match status" value="1"/>
</dbReference>
<sequence length="328" mass="36042">MKLFVRRITLSEDVVEKLGRFLDTVVVGGGPAGLAAAMYATRFGLSTLVITQEVGGQLTKAVLIEDYMGFQSIQGPELAKVFEDHVRKYGVPILLDVVEDIRREDNSFVVRTRDSGDFRSATVIIAVGERRRRLGVPGEEMFNAKGVSYCAPCDAPLFRGKAVAVVGGGDAAAQAALLLTEYASKIYLIHRRDKLRAQPHYQKLLRHRKIEILWNTIVKELRGDNALREAVIEDVKTGEKRVLQIDGILVEIGAEPPAEFFKKIGLETTEDGYVKVNEAMETNIPGLYAAGDCTSAMPRGFKQIQIAAAHGAIAAYSAYNYILKLRSA</sequence>
<accession>A0A7L4P774</accession>
<dbReference type="GeneID" id="5054732"/>
<dbReference type="SUPFAM" id="SSF51905">
    <property type="entry name" value="FAD/NAD(P)-binding domain"/>
    <property type="match status" value="1"/>
</dbReference>
<dbReference type="OMA" id="CTSAMPR"/>
<dbReference type="Proteomes" id="UP000554766">
    <property type="component" value="Unassembled WGS sequence"/>
</dbReference>
<keyword evidence="8" id="KW-1185">Reference proteome</keyword>
<evidence type="ECO:0000256" key="2">
    <source>
        <dbReference type="ARBA" id="ARBA00022827"/>
    </source>
</evidence>
<keyword evidence="5" id="KW-0676">Redox-active center</keyword>
<evidence type="ECO:0000259" key="6">
    <source>
        <dbReference type="Pfam" id="PF07992"/>
    </source>
</evidence>
<gene>
    <name evidence="7" type="ORF">HC235_02870</name>
</gene>
<protein>
    <submittedName>
        <fullName evidence="7">FAD-dependent oxidoreductase</fullName>
    </submittedName>
</protein>
<dbReference type="PRINTS" id="PR00469">
    <property type="entry name" value="PNDRDTASEII"/>
</dbReference>
<dbReference type="EMBL" id="JAAVJF010000001">
    <property type="protein sequence ID" value="NYR14919.1"/>
    <property type="molecule type" value="Genomic_DNA"/>
</dbReference>
<comment type="caution">
    <text evidence="7">The sequence shown here is derived from an EMBL/GenBank/DDBJ whole genome shotgun (WGS) entry which is preliminary data.</text>
</comment>
<dbReference type="PROSITE" id="PS00573">
    <property type="entry name" value="PYRIDINE_REDOX_2"/>
    <property type="match status" value="1"/>
</dbReference>
<dbReference type="InterPro" id="IPR023753">
    <property type="entry name" value="FAD/NAD-binding_dom"/>
</dbReference>
<dbReference type="InterPro" id="IPR036188">
    <property type="entry name" value="FAD/NAD-bd_sf"/>
</dbReference>
<name>A0A7L4P774_9CREN</name>
<dbReference type="PRINTS" id="PR00368">
    <property type="entry name" value="FADPNR"/>
</dbReference>
<dbReference type="InterPro" id="IPR008255">
    <property type="entry name" value="Pyr_nucl-diS_OxRdtase_2_AS"/>
</dbReference>
<dbReference type="PANTHER" id="PTHR48105">
    <property type="entry name" value="THIOREDOXIN REDUCTASE 1-RELATED-RELATED"/>
    <property type="match status" value="1"/>
</dbReference>
<evidence type="ECO:0000256" key="5">
    <source>
        <dbReference type="ARBA" id="ARBA00023284"/>
    </source>
</evidence>
<keyword evidence="2" id="KW-0274">FAD</keyword>
<keyword evidence="3" id="KW-0560">Oxidoreductase</keyword>
<organism evidence="7 8">
    <name type="scientific">Pyrobaculum arsenaticum</name>
    <dbReference type="NCBI Taxonomy" id="121277"/>
    <lineage>
        <taxon>Archaea</taxon>
        <taxon>Thermoproteota</taxon>
        <taxon>Thermoprotei</taxon>
        <taxon>Thermoproteales</taxon>
        <taxon>Thermoproteaceae</taxon>
        <taxon>Pyrobaculum</taxon>
    </lineage>
</organism>
<evidence type="ECO:0000256" key="3">
    <source>
        <dbReference type="ARBA" id="ARBA00023002"/>
    </source>
</evidence>
<evidence type="ECO:0000313" key="7">
    <source>
        <dbReference type="EMBL" id="NYR14919.1"/>
    </source>
</evidence>